<dbReference type="SMART" id="SM00702">
    <property type="entry name" value="P4Hc"/>
    <property type="match status" value="1"/>
</dbReference>
<dbReference type="GO" id="GO:0004656">
    <property type="term" value="F:procollagen-proline 4-dioxygenase activity"/>
    <property type="evidence" value="ECO:0007669"/>
    <property type="project" value="TreeGrafter"/>
</dbReference>
<dbReference type="InterPro" id="IPR005123">
    <property type="entry name" value="Oxoglu/Fe-dep_dioxygenase_dom"/>
</dbReference>
<proteinExistence type="predicted"/>
<dbReference type="Pfam" id="PF13640">
    <property type="entry name" value="2OG-FeII_Oxy_3"/>
    <property type="match status" value="1"/>
</dbReference>
<dbReference type="EMBL" id="HBKN01047274">
    <property type="protein sequence ID" value="CAE2337202.1"/>
    <property type="molecule type" value="Transcribed_RNA"/>
</dbReference>
<dbReference type="InterPro" id="IPR006620">
    <property type="entry name" value="Pro_4_hyd_alph"/>
</dbReference>
<dbReference type="GO" id="GO:0005506">
    <property type="term" value="F:iron ion binding"/>
    <property type="evidence" value="ECO:0007669"/>
    <property type="project" value="InterPro"/>
</dbReference>
<feature type="domain" description="Fe2OG dioxygenase" evidence="7">
    <location>
        <begin position="267"/>
        <end position="393"/>
    </location>
</feature>
<dbReference type="PANTHER" id="PTHR10869:SF246">
    <property type="entry name" value="TRANSMEMBRANE PROLYL 4-HYDROXYLASE"/>
    <property type="match status" value="1"/>
</dbReference>
<keyword evidence="6" id="KW-1133">Transmembrane helix</keyword>
<dbReference type="GO" id="GO:0031418">
    <property type="term" value="F:L-ascorbic acid binding"/>
    <property type="evidence" value="ECO:0007669"/>
    <property type="project" value="InterPro"/>
</dbReference>
<keyword evidence="4" id="KW-0560">Oxidoreductase</keyword>
<keyword evidence="2" id="KW-0479">Metal-binding</keyword>
<organism evidence="8">
    <name type="scientific">Guillardia theta</name>
    <name type="common">Cryptophyte</name>
    <name type="synonym">Cryptomonas phi</name>
    <dbReference type="NCBI Taxonomy" id="55529"/>
    <lineage>
        <taxon>Eukaryota</taxon>
        <taxon>Cryptophyceae</taxon>
        <taxon>Pyrenomonadales</taxon>
        <taxon>Geminigeraceae</taxon>
        <taxon>Guillardia</taxon>
    </lineage>
</organism>
<protein>
    <recommendedName>
        <fullName evidence="7">Fe2OG dioxygenase domain-containing protein</fullName>
    </recommendedName>
</protein>
<dbReference type="GO" id="GO:0005783">
    <property type="term" value="C:endoplasmic reticulum"/>
    <property type="evidence" value="ECO:0007669"/>
    <property type="project" value="TreeGrafter"/>
</dbReference>
<keyword evidence="3" id="KW-0223">Dioxygenase</keyword>
<dbReference type="Gene3D" id="2.60.120.620">
    <property type="entry name" value="q2cbj1_9rhob like domain"/>
    <property type="match status" value="1"/>
</dbReference>
<keyword evidence="6" id="KW-0812">Transmembrane</keyword>
<dbReference type="AlphaFoldDB" id="A0A7S4PJJ5"/>
<evidence type="ECO:0000256" key="6">
    <source>
        <dbReference type="SAM" id="Phobius"/>
    </source>
</evidence>
<comment type="cofactor">
    <cofactor evidence="1">
        <name>L-ascorbate</name>
        <dbReference type="ChEBI" id="CHEBI:38290"/>
    </cofactor>
</comment>
<name>A0A7S4PJJ5_GUITH</name>
<evidence type="ECO:0000256" key="3">
    <source>
        <dbReference type="ARBA" id="ARBA00022964"/>
    </source>
</evidence>
<reference evidence="8" key="1">
    <citation type="submission" date="2021-01" db="EMBL/GenBank/DDBJ databases">
        <authorList>
            <person name="Corre E."/>
            <person name="Pelletier E."/>
            <person name="Niang G."/>
            <person name="Scheremetjew M."/>
            <person name="Finn R."/>
            <person name="Kale V."/>
            <person name="Holt S."/>
            <person name="Cochrane G."/>
            <person name="Meng A."/>
            <person name="Brown T."/>
            <person name="Cohen L."/>
        </authorList>
    </citation>
    <scope>NUCLEOTIDE SEQUENCE</scope>
    <source>
        <strain evidence="8">CCMP 2712</strain>
    </source>
</reference>
<dbReference type="PROSITE" id="PS51471">
    <property type="entry name" value="FE2OG_OXY"/>
    <property type="match status" value="1"/>
</dbReference>
<accession>A0A7S4PJJ5</accession>
<dbReference type="PANTHER" id="PTHR10869">
    <property type="entry name" value="PROLYL 4-HYDROXYLASE ALPHA SUBUNIT"/>
    <property type="match status" value="1"/>
</dbReference>
<keyword evidence="5" id="KW-0408">Iron</keyword>
<gene>
    <name evidence="8" type="ORF">GTHE00462_LOCUS36897</name>
</gene>
<evidence type="ECO:0000256" key="5">
    <source>
        <dbReference type="ARBA" id="ARBA00023004"/>
    </source>
</evidence>
<keyword evidence="6" id="KW-0472">Membrane</keyword>
<evidence type="ECO:0000256" key="1">
    <source>
        <dbReference type="ARBA" id="ARBA00001961"/>
    </source>
</evidence>
<evidence type="ECO:0000256" key="2">
    <source>
        <dbReference type="ARBA" id="ARBA00022723"/>
    </source>
</evidence>
<dbReference type="InterPro" id="IPR044862">
    <property type="entry name" value="Pro_4_hyd_alph_FE2OG_OXY"/>
</dbReference>
<dbReference type="InterPro" id="IPR045054">
    <property type="entry name" value="P4HA-like"/>
</dbReference>
<evidence type="ECO:0000259" key="7">
    <source>
        <dbReference type="PROSITE" id="PS51471"/>
    </source>
</evidence>
<sequence>MKNKESKRLFSTYNSCIALFRRLSKSTNTRDLWVRCAVLTATVVFLASMMWHWIPQKTSLNTEHRAQPSSQPAVARARCSPTVDMHHVGSCKPFASFQQDCSLSPEQAYSRILTAAAAALKGEKVREVKQGNGVTLINEYLPTNVWVLSGDELFVFPTCEVGDTFDIPLPSANRNSIAKVRSISPRVLEVEDFLTPEECHELISSAKPLMSRSTVSAEGDSAVSLQESSRTSSTAWLPPHSHTLANKLYDRVSSLVGIDFRKHEHVVVEDLQVLRYEVNQHYHIHHDYFDPVLHRGFLQGDGRNRFITAFFYLTDVERGGETCFPMTGDPRPITDYSDCNRGLRVPPKRGKAIIFYSLLADGQRSGGLDVASWHGGCDVHNGTKWAANYWITLKGVHPQR</sequence>
<feature type="transmembrane region" description="Helical" evidence="6">
    <location>
        <begin position="32"/>
        <end position="54"/>
    </location>
</feature>
<evidence type="ECO:0000313" key="8">
    <source>
        <dbReference type="EMBL" id="CAE2337202.1"/>
    </source>
</evidence>
<evidence type="ECO:0000256" key="4">
    <source>
        <dbReference type="ARBA" id="ARBA00023002"/>
    </source>
</evidence>